<gene>
    <name evidence="3" type="ORF">JKP88DRAFT_272026</name>
</gene>
<name>A0A835Z7K4_9STRA</name>
<dbReference type="SUPFAM" id="SSF56784">
    <property type="entry name" value="HAD-like"/>
    <property type="match status" value="1"/>
</dbReference>
<protein>
    <submittedName>
        <fullName evidence="3">Trehalose 6-phosphate phosphatase</fullName>
    </submittedName>
</protein>
<reference evidence="3" key="1">
    <citation type="submission" date="2021-02" db="EMBL/GenBank/DDBJ databases">
        <title>First Annotated Genome of the Yellow-green Alga Tribonema minus.</title>
        <authorList>
            <person name="Mahan K.M."/>
        </authorList>
    </citation>
    <scope>NUCLEOTIDE SEQUENCE</scope>
    <source>
        <strain evidence="3">UTEX B ZZ1240</strain>
    </source>
</reference>
<dbReference type="InterPro" id="IPR013784">
    <property type="entry name" value="Carb-bd-like_fold"/>
</dbReference>
<proteinExistence type="inferred from homology"/>
<dbReference type="Gene3D" id="3.40.50.2000">
    <property type="entry name" value="Glycogen Phosphorylase B"/>
    <property type="match status" value="2"/>
</dbReference>
<accession>A0A835Z7K4</accession>
<dbReference type="GO" id="GO:0005829">
    <property type="term" value="C:cytosol"/>
    <property type="evidence" value="ECO:0007669"/>
    <property type="project" value="TreeGrafter"/>
</dbReference>
<evidence type="ECO:0000259" key="2">
    <source>
        <dbReference type="PROSITE" id="PS51166"/>
    </source>
</evidence>
<dbReference type="PANTHER" id="PTHR10788">
    <property type="entry name" value="TREHALOSE-6-PHOSPHATE SYNTHASE"/>
    <property type="match status" value="1"/>
</dbReference>
<dbReference type="Gene3D" id="3.40.50.1000">
    <property type="entry name" value="HAD superfamily/HAD-like"/>
    <property type="match status" value="1"/>
</dbReference>
<dbReference type="AlphaFoldDB" id="A0A835Z7K4"/>
<dbReference type="Gene3D" id="3.30.70.1020">
    <property type="entry name" value="Trehalose-6-phosphate phosphatase related protein, domain 2"/>
    <property type="match status" value="1"/>
</dbReference>
<dbReference type="Pfam" id="PF00686">
    <property type="entry name" value="CBM_20"/>
    <property type="match status" value="1"/>
</dbReference>
<dbReference type="InterPro" id="IPR003337">
    <property type="entry name" value="Trehalose_PPase"/>
</dbReference>
<dbReference type="InterPro" id="IPR002044">
    <property type="entry name" value="CBM20"/>
</dbReference>
<keyword evidence="4" id="KW-1185">Reference proteome</keyword>
<dbReference type="InterPro" id="IPR023214">
    <property type="entry name" value="HAD_sf"/>
</dbReference>
<dbReference type="PANTHER" id="PTHR10788:SF109">
    <property type="entry name" value="CBM20 DOMAIN-CONTAINING PROTEIN"/>
    <property type="match status" value="1"/>
</dbReference>
<dbReference type="Gene3D" id="2.60.40.10">
    <property type="entry name" value="Immunoglobulins"/>
    <property type="match status" value="1"/>
</dbReference>
<dbReference type="Pfam" id="PF00982">
    <property type="entry name" value="Glyco_transf_20"/>
    <property type="match status" value="1"/>
</dbReference>
<evidence type="ECO:0000313" key="4">
    <source>
        <dbReference type="Proteomes" id="UP000664859"/>
    </source>
</evidence>
<dbReference type="PROSITE" id="PS51166">
    <property type="entry name" value="CBM20"/>
    <property type="match status" value="1"/>
</dbReference>
<dbReference type="GO" id="GO:0004805">
    <property type="term" value="F:trehalose-phosphatase activity"/>
    <property type="evidence" value="ECO:0007669"/>
    <property type="project" value="TreeGrafter"/>
</dbReference>
<feature type="domain" description="CBM20" evidence="2">
    <location>
        <begin position="27"/>
        <end position="135"/>
    </location>
</feature>
<dbReference type="InterPro" id="IPR001830">
    <property type="entry name" value="Glyco_trans_20"/>
</dbReference>
<dbReference type="GO" id="GO:2001070">
    <property type="term" value="F:starch binding"/>
    <property type="evidence" value="ECO:0007669"/>
    <property type="project" value="InterPro"/>
</dbReference>
<dbReference type="Proteomes" id="UP000664859">
    <property type="component" value="Unassembled WGS sequence"/>
</dbReference>
<dbReference type="Pfam" id="PF02358">
    <property type="entry name" value="Trehalose_PPase"/>
    <property type="match status" value="1"/>
</dbReference>
<dbReference type="SUPFAM" id="SSF53756">
    <property type="entry name" value="UDP-Glycosyltransferase/glycogen phosphorylase"/>
    <property type="match status" value="1"/>
</dbReference>
<dbReference type="CDD" id="cd03788">
    <property type="entry name" value="GT20_TPS"/>
    <property type="match status" value="1"/>
</dbReference>
<dbReference type="InterPro" id="IPR013783">
    <property type="entry name" value="Ig-like_fold"/>
</dbReference>
<evidence type="ECO:0000256" key="1">
    <source>
        <dbReference type="ARBA" id="ARBA00005409"/>
    </source>
</evidence>
<dbReference type="GO" id="GO:0005992">
    <property type="term" value="P:trehalose biosynthetic process"/>
    <property type="evidence" value="ECO:0007669"/>
    <property type="project" value="InterPro"/>
</dbReference>
<dbReference type="InterPro" id="IPR036412">
    <property type="entry name" value="HAD-like_sf"/>
</dbReference>
<organism evidence="3 4">
    <name type="scientific">Tribonema minus</name>
    <dbReference type="NCBI Taxonomy" id="303371"/>
    <lineage>
        <taxon>Eukaryota</taxon>
        <taxon>Sar</taxon>
        <taxon>Stramenopiles</taxon>
        <taxon>Ochrophyta</taxon>
        <taxon>PX clade</taxon>
        <taxon>Xanthophyceae</taxon>
        <taxon>Tribonematales</taxon>
        <taxon>Tribonemataceae</taxon>
        <taxon>Tribonema</taxon>
    </lineage>
</organism>
<evidence type="ECO:0000313" key="3">
    <source>
        <dbReference type="EMBL" id="KAG5184819.1"/>
    </source>
</evidence>
<dbReference type="SUPFAM" id="SSF49452">
    <property type="entry name" value="Starch-binding domain-like"/>
    <property type="match status" value="1"/>
</dbReference>
<sequence length="1076" mass="119191">MVSSPRAAPSRASVAAAVVPRPQGGAQSHGLFSRLHLRVTCATEFGQTVHVSGSSFMVGKQDPSAALEMVTTPEEYPVWRTRKPIIVPRNEVHTYMYALFEGGKFNKWETLSTPRRLRCTVPLVRVHDTFDDPGSPAHHRSRASLSEADDGIRGLRADTDLSCTPVPARAPHGSRLFLVCFHLPITLSRGADGRWQALWNESLIAKTENSVANKIETFWVGTISMAGDSREFSAEEQGEITALLKPMRCTPIFVPPAIIQGSYLGYCKQILWPAFHNIDVLDLASCRWTSGDPTLTWDQANTAQWFEAFRVLNQTFADHMVTALRENDVMWVHDYHLMLLPKMVADAEKALFGRRRASAVFFMHIPFPTSQIFRALAHGELLLQGMLSANIVGFHSFDHARHFLNAGKRLLGLSYQSIKGGLIGVEYDKRTVMVVMSHVGIEPEQLDEGLARPETAKASLAAELRAKHGDRIIIGGLDVCQKLSGVSLKLLAFERLLTEYPVWRNKVVLVQRCLLPETRVDDEEQTAAEVAELTQRIQAAFGANVLDYSEAKGTGLPLPARMALYLCSDVLACTAVREGLNLYPLEYIYAHSDPRPPGVVLASEFSACSSLLNGAVRINPFDVAGTAAALDQALTMEGAERSGRRARDLLYISSRPSAEWTHQVLCDMWAFSREASVTHMEETMGFDGDLTHEMSMKGFTALKRDEVVEAYRQSKRRVLLLDYGGTLLEKEGLGKYLKRDTIASVTGRQLGARTEAAVRALCADLQNTVFIISGLHPRGLLDVVFDYGVDWEEVKSIALPLLNKFTAHTNGSSIKIRDTGLAWSYYSTDPEWGGMQAKQLALELEVALAAHDTKVQHVRGQIEVVPMRLHKGVVAKTILRQTVERRGFPDFVLCLGDDVSDEHMFTSVYSFLADVDADVRADEDGAVDVPSPADDLRLYICTVGKKKACHMHCADEDGIVDALSPADDLRLYICTVGKKVCRYRRRTARAVRTMSSPANLRLYMCTAVKQVLRWPPEAARCLARLRKVAAANARAFIYAFQHARGYRHIAVAPERIVSVGTACTPYTRPCDVPQGT</sequence>
<comment type="similarity">
    <text evidence="1">In the N-terminal section; belongs to the glycosyltransferase 20 family.</text>
</comment>
<dbReference type="EMBL" id="JAFCMP010000149">
    <property type="protein sequence ID" value="KAG5184819.1"/>
    <property type="molecule type" value="Genomic_DNA"/>
</dbReference>
<dbReference type="OrthoDB" id="755951at2759"/>
<comment type="caution">
    <text evidence="3">The sequence shown here is derived from an EMBL/GenBank/DDBJ whole genome shotgun (WGS) entry which is preliminary data.</text>
</comment>